<reference evidence="3" key="4">
    <citation type="journal article" date="2015" name="G3 (Bethesda)">
        <title>Genome sequences of three phytopathogenic species of the Magnaporthaceae family of fungi.</title>
        <authorList>
            <person name="Okagaki L.H."/>
            <person name="Nunes C.C."/>
            <person name="Sailsbery J."/>
            <person name="Clay B."/>
            <person name="Brown D."/>
            <person name="John T."/>
            <person name="Oh Y."/>
            <person name="Young N."/>
            <person name="Fitzgerald M."/>
            <person name="Haas B.J."/>
            <person name="Zeng Q."/>
            <person name="Young S."/>
            <person name="Adiconis X."/>
            <person name="Fan L."/>
            <person name="Levin J.Z."/>
            <person name="Mitchell T.K."/>
            <person name="Okubara P.A."/>
            <person name="Farman M.L."/>
            <person name="Kohn L.M."/>
            <person name="Birren B."/>
            <person name="Ma L.-J."/>
            <person name="Dean R.A."/>
        </authorList>
    </citation>
    <scope>NUCLEOTIDE SEQUENCE</scope>
    <source>
        <strain evidence="3">R3-111a-1</strain>
    </source>
</reference>
<gene>
    <name evidence="3" type="primary">20351041</name>
    <name evidence="2" type="ORF">GGTG_10583</name>
</gene>
<dbReference type="AlphaFoldDB" id="J3PAQ8"/>
<organism evidence="2">
    <name type="scientific">Gaeumannomyces tritici (strain R3-111a-1)</name>
    <name type="common">Wheat and barley take-all root rot fungus</name>
    <name type="synonym">Gaeumannomyces graminis var. tritici</name>
    <dbReference type="NCBI Taxonomy" id="644352"/>
    <lineage>
        <taxon>Eukaryota</taxon>
        <taxon>Fungi</taxon>
        <taxon>Dikarya</taxon>
        <taxon>Ascomycota</taxon>
        <taxon>Pezizomycotina</taxon>
        <taxon>Sordariomycetes</taxon>
        <taxon>Sordariomycetidae</taxon>
        <taxon>Magnaporthales</taxon>
        <taxon>Magnaporthaceae</taxon>
        <taxon>Gaeumannomyces</taxon>
    </lineage>
</organism>
<dbReference type="GeneID" id="20351041"/>
<sequence>MTTSLRARDRFPLPGERREQPRPDRTAPRDSRRDRQGVPSLVGSEGGLDPPIPSPVRSLPALMRRAMSLT</sequence>
<evidence type="ECO:0000313" key="2">
    <source>
        <dbReference type="EMBL" id="EJT71324.1"/>
    </source>
</evidence>
<dbReference type="EMBL" id="GL385400">
    <property type="protein sequence ID" value="EJT71324.1"/>
    <property type="molecule type" value="Genomic_DNA"/>
</dbReference>
<feature type="region of interest" description="Disordered" evidence="1">
    <location>
        <begin position="1"/>
        <end position="70"/>
    </location>
</feature>
<protein>
    <submittedName>
        <fullName evidence="2 3">Uncharacterized protein</fullName>
    </submittedName>
</protein>
<dbReference type="HOGENOM" id="CLU_2757934_0_0_1"/>
<dbReference type="RefSeq" id="XP_009226721.1">
    <property type="nucleotide sequence ID" value="XM_009228457.1"/>
</dbReference>
<reference evidence="2" key="3">
    <citation type="submission" date="2010-09" db="EMBL/GenBank/DDBJ databases">
        <title>Annotation of Gaeumannomyces graminis var. tritici R3-111a-1.</title>
        <authorList>
            <consortium name="The Broad Institute Genome Sequencing Platform"/>
            <person name="Ma L.-J."/>
            <person name="Dead R."/>
            <person name="Young S.K."/>
            <person name="Zeng Q."/>
            <person name="Gargeya S."/>
            <person name="Fitzgerald M."/>
            <person name="Haas B."/>
            <person name="Abouelleil A."/>
            <person name="Alvarado L."/>
            <person name="Arachchi H.M."/>
            <person name="Berlin A."/>
            <person name="Brown A."/>
            <person name="Chapman S.B."/>
            <person name="Chen Z."/>
            <person name="Dunbar C."/>
            <person name="Freedman E."/>
            <person name="Gearin G."/>
            <person name="Gellesch M."/>
            <person name="Goldberg J."/>
            <person name="Griggs A."/>
            <person name="Gujja S."/>
            <person name="Heiman D."/>
            <person name="Howarth C."/>
            <person name="Larson L."/>
            <person name="Lui A."/>
            <person name="MacDonald P.J.P."/>
            <person name="Mehta T."/>
            <person name="Montmayeur A."/>
            <person name="Murphy C."/>
            <person name="Neiman D."/>
            <person name="Pearson M."/>
            <person name="Priest M."/>
            <person name="Roberts A."/>
            <person name="Saif S."/>
            <person name="Shea T."/>
            <person name="Shenoy N."/>
            <person name="Sisk P."/>
            <person name="Stolte C."/>
            <person name="Sykes S."/>
            <person name="Yandava C."/>
            <person name="Wortman J."/>
            <person name="Nusbaum C."/>
            <person name="Birren B."/>
        </authorList>
    </citation>
    <scope>NUCLEOTIDE SEQUENCE</scope>
    <source>
        <strain evidence="2">R3-111a-1</strain>
    </source>
</reference>
<dbReference type="Proteomes" id="UP000006039">
    <property type="component" value="Unassembled WGS sequence"/>
</dbReference>
<evidence type="ECO:0000313" key="4">
    <source>
        <dbReference type="Proteomes" id="UP000006039"/>
    </source>
</evidence>
<reference evidence="3" key="5">
    <citation type="submission" date="2018-04" db="UniProtKB">
        <authorList>
            <consortium name="EnsemblFungi"/>
        </authorList>
    </citation>
    <scope>IDENTIFICATION</scope>
    <source>
        <strain evidence="3">R3-111a-1</strain>
    </source>
</reference>
<dbReference type="VEuPathDB" id="FungiDB:GGTG_10583"/>
<evidence type="ECO:0000256" key="1">
    <source>
        <dbReference type="SAM" id="MobiDB-lite"/>
    </source>
</evidence>
<accession>J3PAQ8</accession>
<keyword evidence="4" id="KW-1185">Reference proteome</keyword>
<name>J3PAQ8_GAET3</name>
<reference evidence="4" key="1">
    <citation type="submission" date="2010-07" db="EMBL/GenBank/DDBJ databases">
        <title>The genome sequence of Gaeumannomyces graminis var. tritici strain R3-111a-1.</title>
        <authorList>
            <consortium name="The Broad Institute Genome Sequencing Platform"/>
            <person name="Ma L.-J."/>
            <person name="Dead R."/>
            <person name="Young S."/>
            <person name="Zeng Q."/>
            <person name="Koehrsen M."/>
            <person name="Alvarado L."/>
            <person name="Berlin A."/>
            <person name="Chapman S.B."/>
            <person name="Chen Z."/>
            <person name="Freedman E."/>
            <person name="Gellesch M."/>
            <person name="Goldberg J."/>
            <person name="Griggs A."/>
            <person name="Gujja S."/>
            <person name="Heilman E.R."/>
            <person name="Heiman D."/>
            <person name="Hepburn T."/>
            <person name="Howarth C."/>
            <person name="Jen D."/>
            <person name="Larson L."/>
            <person name="Mehta T."/>
            <person name="Neiman D."/>
            <person name="Pearson M."/>
            <person name="Roberts A."/>
            <person name="Saif S."/>
            <person name="Shea T."/>
            <person name="Shenoy N."/>
            <person name="Sisk P."/>
            <person name="Stolte C."/>
            <person name="Sykes S."/>
            <person name="Walk T."/>
            <person name="White J."/>
            <person name="Yandava C."/>
            <person name="Haas B."/>
            <person name="Nusbaum C."/>
            <person name="Birren B."/>
        </authorList>
    </citation>
    <scope>NUCLEOTIDE SEQUENCE [LARGE SCALE GENOMIC DNA]</scope>
    <source>
        <strain evidence="4">R3-111a-1</strain>
    </source>
</reference>
<evidence type="ECO:0000313" key="3">
    <source>
        <dbReference type="EnsemblFungi" id="EJT71324"/>
    </source>
</evidence>
<proteinExistence type="predicted"/>
<feature type="compositionally biased region" description="Basic and acidic residues" evidence="1">
    <location>
        <begin position="1"/>
        <end position="36"/>
    </location>
</feature>
<dbReference type="EnsemblFungi" id="EJT71324">
    <property type="protein sequence ID" value="EJT71324"/>
    <property type="gene ID" value="GGTG_10583"/>
</dbReference>
<reference evidence="2" key="2">
    <citation type="submission" date="2010-07" db="EMBL/GenBank/DDBJ databases">
        <authorList>
            <consortium name="The Broad Institute Genome Sequencing Platform"/>
            <consortium name="Broad Institute Genome Sequencing Center for Infectious Disease"/>
            <person name="Ma L.-J."/>
            <person name="Dead R."/>
            <person name="Young S."/>
            <person name="Zeng Q."/>
            <person name="Koehrsen M."/>
            <person name="Alvarado L."/>
            <person name="Berlin A."/>
            <person name="Chapman S.B."/>
            <person name="Chen Z."/>
            <person name="Freedman E."/>
            <person name="Gellesch M."/>
            <person name="Goldberg J."/>
            <person name="Griggs A."/>
            <person name="Gujja S."/>
            <person name="Heilman E.R."/>
            <person name="Heiman D."/>
            <person name="Hepburn T."/>
            <person name="Howarth C."/>
            <person name="Jen D."/>
            <person name="Larson L."/>
            <person name="Mehta T."/>
            <person name="Neiman D."/>
            <person name="Pearson M."/>
            <person name="Roberts A."/>
            <person name="Saif S."/>
            <person name="Shea T."/>
            <person name="Shenoy N."/>
            <person name="Sisk P."/>
            <person name="Stolte C."/>
            <person name="Sykes S."/>
            <person name="Walk T."/>
            <person name="White J."/>
            <person name="Yandava C."/>
            <person name="Haas B."/>
            <person name="Nusbaum C."/>
            <person name="Birren B."/>
        </authorList>
    </citation>
    <scope>NUCLEOTIDE SEQUENCE</scope>
    <source>
        <strain evidence="2">R3-111a-1</strain>
    </source>
</reference>